<organism evidence="2 3">
    <name type="scientific">Vibrio parahaemolyticus</name>
    <dbReference type="NCBI Taxonomy" id="670"/>
    <lineage>
        <taxon>Bacteria</taxon>
        <taxon>Pseudomonadati</taxon>
        <taxon>Pseudomonadota</taxon>
        <taxon>Gammaproteobacteria</taxon>
        <taxon>Vibrionales</taxon>
        <taxon>Vibrionaceae</taxon>
        <taxon>Vibrio</taxon>
    </lineage>
</organism>
<dbReference type="RefSeq" id="WP_020840768.1">
    <property type="nucleotide sequence ID" value="NZ_JAMQAC010000034.1"/>
</dbReference>
<keyword evidence="1" id="KW-1133">Transmembrane helix</keyword>
<dbReference type="Proteomes" id="UP000037697">
    <property type="component" value="Unassembled WGS sequence"/>
</dbReference>
<accession>A0AAW3IQC7</accession>
<dbReference type="AlphaFoldDB" id="A0AAW3IQC7"/>
<evidence type="ECO:0000313" key="2">
    <source>
        <dbReference type="EMBL" id="KOY18721.1"/>
    </source>
</evidence>
<evidence type="ECO:0000256" key="1">
    <source>
        <dbReference type="SAM" id="Phobius"/>
    </source>
</evidence>
<proteinExistence type="predicted"/>
<reference evidence="2 3" key="1">
    <citation type="submission" date="2015-07" db="EMBL/GenBank/DDBJ databases">
        <title>Foodborne Vibrio parahaemolyticus Isolates.</title>
        <authorList>
            <person name="Ronholm J."/>
            <person name="Petronella N."/>
            <person name="Kenwell R."/>
            <person name="Banerjee S."/>
        </authorList>
    </citation>
    <scope>NUCLEOTIDE SEQUENCE [LARGE SCALE GENOMIC DNA]</scope>
    <source>
        <strain evidence="2 3">HS-06-05</strain>
    </source>
</reference>
<name>A0AAW3IQC7_VIBPH</name>
<sequence>MTTSKSNQNALLILLSEYLFIFLPFLVIGIIKIYKADFSTFFQAADWSFAASILFGQVIVKLVSGSVIHSKAKWQRVVVLLSFILVLGLVPSLVVLALILIDGGVSSFLVKTQLVLFSLASVVFFWVGSAAHAMIEEG</sequence>
<feature type="transmembrane region" description="Helical" evidence="1">
    <location>
        <begin position="12"/>
        <end position="35"/>
    </location>
</feature>
<dbReference type="EMBL" id="LIRS01000160">
    <property type="protein sequence ID" value="KOY18721.1"/>
    <property type="molecule type" value="Genomic_DNA"/>
</dbReference>
<comment type="caution">
    <text evidence="2">The sequence shown here is derived from an EMBL/GenBank/DDBJ whole genome shotgun (WGS) entry which is preliminary data.</text>
</comment>
<keyword evidence="1" id="KW-0812">Transmembrane</keyword>
<feature type="transmembrane region" description="Helical" evidence="1">
    <location>
        <begin position="77"/>
        <end position="101"/>
    </location>
</feature>
<feature type="transmembrane region" description="Helical" evidence="1">
    <location>
        <begin position="113"/>
        <end position="135"/>
    </location>
</feature>
<protein>
    <submittedName>
        <fullName evidence="2">Uncharacterized protein</fullName>
    </submittedName>
</protein>
<evidence type="ECO:0000313" key="3">
    <source>
        <dbReference type="Proteomes" id="UP000037697"/>
    </source>
</evidence>
<feature type="transmembrane region" description="Helical" evidence="1">
    <location>
        <begin position="47"/>
        <end position="65"/>
    </location>
</feature>
<keyword evidence="1" id="KW-0472">Membrane</keyword>
<gene>
    <name evidence="2" type="ORF">ACX05_26935</name>
</gene>